<dbReference type="InterPro" id="IPR046357">
    <property type="entry name" value="PPIase_dom_sf"/>
</dbReference>
<keyword evidence="5 6" id="KW-0413">Isomerase</keyword>
<evidence type="ECO:0000313" key="10">
    <source>
        <dbReference type="Proteomes" id="UP000030147"/>
    </source>
</evidence>
<dbReference type="InterPro" id="IPR023058">
    <property type="entry name" value="PPIase_PpiC_CS"/>
</dbReference>
<dbReference type="Pfam" id="PF13145">
    <property type="entry name" value="Rotamase_2"/>
    <property type="match status" value="1"/>
</dbReference>
<evidence type="ECO:0000256" key="2">
    <source>
        <dbReference type="ARBA" id="ARBA00013194"/>
    </source>
</evidence>
<evidence type="ECO:0000313" key="9">
    <source>
        <dbReference type="EMBL" id="KGP71824.1"/>
    </source>
</evidence>
<evidence type="ECO:0000256" key="3">
    <source>
        <dbReference type="ARBA" id="ARBA00022729"/>
    </source>
</evidence>
<dbReference type="eggNOG" id="COG0760">
    <property type="taxonomic scope" value="Bacteria"/>
</dbReference>
<evidence type="ECO:0000256" key="4">
    <source>
        <dbReference type="ARBA" id="ARBA00023110"/>
    </source>
</evidence>
<comment type="catalytic activity">
    <reaction evidence="1">
        <text>[protein]-peptidylproline (omega=180) = [protein]-peptidylproline (omega=0)</text>
        <dbReference type="Rhea" id="RHEA:16237"/>
        <dbReference type="Rhea" id="RHEA-COMP:10747"/>
        <dbReference type="Rhea" id="RHEA-COMP:10748"/>
        <dbReference type="ChEBI" id="CHEBI:83833"/>
        <dbReference type="ChEBI" id="CHEBI:83834"/>
        <dbReference type="EC" id="5.2.1.8"/>
    </reaction>
</comment>
<evidence type="ECO:0000256" key="6">
    <source>
        <dbReference type="PROSITE-ProRule" id="PRU00278"/>
    </source>
</evidence>
<dbReference type="Gene3D" id="1.10.4030.10">
    <property type="entry name" value="Porin chaperone SurA, peptide-binding domain"/>
    <property type="match status" value="1"/>
</dbReference>
<keyword evidence="10" id="KW-1185">Reference proteome</keyword>
<dbReference type="STRING" id="1385514.N782_16100"/>
<dbReference type="Proteomes" id="UP000030147">
    <property type="component" value="Unassembled WGS sequence"/>
</dbReference>
<dbReference type="AlphaFoldDB" id="A0A0A2T8I0"/>
<dbReference type="GO" id="GO:0003755">
    <property type="term" value="F:peptidyl-prolyl cis-trans isomerase activity"/>
    <property type="evidence" value="ECO:0007669"/>
    <property type="project" value="UniProtKB-KW"/>
</dbReference>
<gene>
    <name evidence="9" type="ORF">N782_16100</name>
</gene>
<feature type="region of interest" description="Disordered" evidence="7">
    <location>
        <begin position="29"/>
        <end position="50"/>
    </location>
</feature>
<accession>A0A0A2T8I0</accession>
<sequence>MTRKVLWGIIVILLVTNATTLFFELKPNEQVSPSQENQAKPVKEEDEREPVATIDGTEITHQDWLTSLKEQHGEAVLEELINKEIVLQLAEKNDIKIEKKLIERELSLMETMQTITDDKTIQTKREQWEDQITYNYYLDELITRDIKINEDTIKDYYDSYKEQFDFTETYQLSHIVVSSEAEANKITKELKEGASFSVLAREYSNDESTKDKGGYLGYFSKESAYFPSEYYEHAQKLSSDAYSKPFKTNQGYILIKVHRTLPGITFTYDELKNQIKRQLALDYVGDSYSPKVLWEELNVNWMYGD</sequence>
<organism evidence="9 10">
    <name type="scientific">Pontibacillus yanchengensis Y32</name>
    <dbReference type="NCBI Taxonomy" id="1385514"/>
    <lineage>
        <taxon>Bacteria</taxon>
        <taxon>Bacillati</taxon>
        <taxon>Bacillota</taxon>
        <taxon>Bacilli</taxon>
        <taxon>Bacillales</taxon>
        <taxon>Bacillaceae</taxon>
        <taxon>Pontibacillus</taxon>
    </lineage>
</organism>
<dbReference type="EMBL" id="AVBF01000046">
    <property type="protein sequence ID" value="KGP71824.1"/>
    <property type="molecule type" value="Genomic_DNA"/>
</dbReference>
<keyword evidence="3" id="KW-0732">Signal</keyword>
<dbReference type="EC" id="5.2.1.8" evidence="2"/>
<dbReference type="InterPro" id="IPR000297">
    <property type="entry name" value="PPIase_PpiC"/>
</dbReference>
<dbReference type="PROSITE" id="PS01096">
    <property type="entry name" value="PPIC_PPIASE_1"/>
    <property type="match status" value="1"/>
</dbReference>
<dbReference type="SUPFAM" id="SSF54534">
    <property type="entry name" value="FKBP-like"/>
    <property type="match status" value="1"/>
</dbReference>
<dbReference type="RefSeq" id="WP_052111365.1">
    <property type="nucleotide sequence ID" value="NZ_AVBF01000046.1"/>
</dbReference>
<evidence type="ECO:0000256" key="1">
    <source>
        <dbReference type="ARBA" id="ARBA00000971"/>
    </source>
</evidence>
<feature type="domain" description="PpiC" evidence="8">
    <location>
        <begin position="167"/>
        <end position="259"/>
    </location>
</feature>
<protein>
    <recommendedName>
        <fullName evidence="2">peptidylprolyl isomerase</fullName>
        <ecNumber evidence="2">5.2.1.8</ecNumber>
    </recommendedName>
</protein>
<reference evidence="9 10" key="1">
    <citation type="journal article" date="2015" name="Stand. Genomic Sci.">
        <title>High quality draft genome sequence of the moderately halophilic bacterium Pontibacillus yanchengensis Y32(T) and comparison among Pontibacillus genomes.</title>
        <authorList>
            <person name="Huang J."/>
            <person name="Qiao Z.X."/>
            <person name="Tang J.W."/>
            <person name="Wang G."/>
        </authorList>
    </citation>
    <scope>NUCLEOTIDE SEQUENCE [LARGE SCALE GENOMIC DNA]</scope>
    <source>
        <strain evidence="9 10">Y32</strain>
    </source>
</reference>
<dbReference type="OrthoDB" id="2677468at2"/>
<keyword evidence="4 6" id="KW-0697">Rotamase</keyword>
<dbReference type="PANTHER" id="PTHR47245:SF1">
    <property type="entry name" value="FOLDASE PROTEIN PRSA"/>
    <property type="match status" value="1"/>
</dbReference>
<name>A0A0A2T8I0_9BACI</name>
<dbReference type="InterPro" id="IPR050245">
    <property type="entry name" value="PrsA_foldase"/>
</dbReference>
<dbReference type="Gene3D" id="3.10.50.40">
    <property type="match status" value="1"/>
</dbReference>
<evidence type="ECO:0000259" key="8">
    <source>
        <dbReference type="PROSITE" id="PS50198"/>
    </source>
</evidence>
<proteinExistence type="predicted"/>
<comment type="caution">
    <text evidence="9">The sequence shown here is derived from an EMBL/GenBank/DDBJ whole genome shotgun (WGS) entry which is preliminary data.</text>
</comment>
<feature type="compositionally biased region" description="Polar residues" evidence="7">
    <location>
        <begin position="29"/>
        <end position="38"/>
    </location>
</feature>
<dbReference type="PANTHER" id="PTHR47245">
    <property type="entry name" value="PEPTIDYLPROLYL ISOMERASE"/>
    <property type="match status" value="1"/>
</dbReference>
<evidence type="ECO:0000256" key="5">
    <source>
        <dbReference type="ARBA" id="ARBA00023235"/>
    </source>
</evidence>
<dbReference type="PROSITE" id="PS50198">
    <property type="entry name" value="PPIC_PPIASE_2"/>
    <property type="match status" value="1"/>
</dbReference>
<evidence type="ECO:0000256" key="7">
    <source>
        <dbReference type="SAM" id="MobiDB-lite"/>
    </source>
</evidence>